<dbReference type="InterPro" id="IPR044059">
    <property type="entry name" value="Csn1/TTC4_wheel"/>
</dbReference>
<evidence type="ECO:0000259" key="5">
    <source>
        <dbReference type="Pfam" id="PF18972"/>
    </source>
</evidence>
<dbReference type="GO" id="GO:0005634">
    <property type="term" value="C:nucleus"/>
    <property type="evidence" value="ECO:0007669"/>
    <property type="project" value="TreeGrafter"/>
</dbReference>
<accession>A0A835Z6T6</accession>
<dbReference type="GO" id="GO:0006457">
    <property type="term" value="P:protein folding"/>
    <property type="evidence" value="ECO:0007669"/>
    <property type="project" value="TreeGrafter"/>
</dbReference>
<dbReference type="OrthoDB" id="10248838at2759"/>
<evidence type="ECO:0000256" key="4">
    <source>
        <dbReference type="SAM" id="MobiDB-lite"/>
    </source>
</evidence>
<dbReference type="InterPro" id="IPR011990">
    <property type="entry name" value="TPR-like_helical_dom_sf"/>
</dbReference>
<evidence type="ECO:0000313" key="7">
    <source>
        <dbReference type="Proteomes" id="UP000664859"/>
    </source>
</evidence>
<dbReference type="SMART" id="SM00028">
    <property type="entry name" value="TPR"/>
    <property type="match status" value="2"/>
</dbReference>
<keyword evidence="7" id="KW-1185">Reference proteome</keyword>
<keyword evidence="2" id="KW-0802">TPR repeat</keyword>
<dbReference type="InterPro" id="IPR019734">
    <property type="entry name" value="TPR_rpt"/>
</dbReference>
<dbReference type="CDD" id="cd21377">
    <property type="entry name" value="CTWD_Cns1-like"/>
    <property type="match status" value="1"/>
</dbReference>
<feature type="domain" description="Cns1/TTC4 wheel" evidence="5">
    <location>
        <begin position="315"/>
        <end position="383"/>
    </location>
</feature>
<gene>
    <name evidence="6" type="ORF">JKP88DRAFT_353594</name>
</gene>
<protein>
    <recommendedName>
        <fullName evidence="5">Cns1/TTC4 wheel domain-containing protein</fullName>
    </recommendedName>
</protein>
<dbReference type="Pfam" id="PF18972">
    <property type="entry name" value="Wheel"/>
    <property type="match status" value="1"/>
</dbReference>
<name>A0A835Z6T6_9STRA</name>
<evidence type="ECO:0000256" key="1">
    <source>
        <dbReference type="ARBA" id="ARBA00022737"/>
    </source>
</evidence>
<comment type="similarity">
    <text evidence="3">Belongs to the TTC4 family.</text>
</comment>
<evidence type="ECO:0000313" key="6">
    <source>
        <dbReference type="EMBL" id="KAG5187786.1"/>
    </source>
</evidence>
<dbReference type="SUPFAM" id="SSF48452">
    <property type="entry name" value="TPR-like"/>
    <property type="match status" value="1"/>
</dbReference>
<dbReference type="EMBL" id="JAFCMP010000082">
    <property type="protein sequence ID" value="KAG5187786.1"/>
    <property type="molecule type" value="Genomic_DNA"/>
</dbReference>
<dbReference type="GO" id="GO:0030544">
    <property type="term" value="F:Hsp70 protein binding"/>
    <property type="evidence" value="ECO:0007669"/>
    <property type="project" value="TreeGrafter"/>
</dbReference>
<evidence type="ECO:0000256" key="3">
    <source>
        <dbReference type="ARBA" id="ARBA00023602"/>
    </source>
</evidence>
<proteinExistence type="inferred from homology"/>
<dbReference type="Gene3D" id="1.25.40.10">
    <property type="entry name" value="Tetratricopeptide repeat domain"/>
    <property type="match status" value="1"/>
</dbReference>
<dbReference type="GO" id="GO:0051879">
    <property type="term" value="F:Hsp90 protein binding"/>
    <property type="evidence" value="ECO:0007669"/>
    <property type="project" value="InterPro"/>
</dbReference>
<feature type="region of interest" description="Disordered" evidence="4">
    <location>
        <begin position="23"/>
        <end position="51"/>
    </location>
</feature>
<dbReference type="PANTHER" id="PTHR46035">
    <property type="entry name" value="TETRATRICOPEPTIDE REPEAT PROTEIN 4"/>
    <property type="match status" value="1"/>
</dbReference>
<dbReference type="GO" id="GO:0005829">
    <property type="term" value="C:cytosol"/>
    <property type="evidence" value="ECO:0007669"/>
    <property type="project" value="TreeGrafter"/>
</dbReference>
<keyword evidence="1" id="KW-0677">Repeat</keyword>
<dbReference type="PANTHER" id="PTHR46035:SF1">
    <property type="entry name" value="TETRATRICOPEPTIDE REPEAT PROTEIN 4"/>
    <property type="match status" value="1"/>
</dbReference>
<reference evidence="6" key="1">
    <citation type="submission" date="2021-02" db="EMBL/GenBank/DDBJ databases">
        <title>First Annotated Genome of the Yellow-green Alga Tribonema minus.</title>
        <authorList>
            <person name="Mahan K.M."/>
        </authorList>
    </citation>
    <scope>NUCLEOTIDE SEQUENCE</scope>
    <source>
        <strain evidence="6">UTEX B ZZ1240</strain>
    </source>
</reference>
<comment type="caution">
    <text evidence="6">The sequence shown here is derived from an EMBL/GenBank/DDBJ whole genome shotgun (WGS) entry which is preliminary data.</text>
</comment>
<organism evidence="6 7">
    <name type="scientific">Tribonema minus</name>
    <dbReference type="NCBI Taxonomy" id="303371"/>
    <lineage>
        <taxon>Eukaryota</taxon>
        <taxon>Sar</taxon>
        <taxon>Stramenopiles</taxon>
        <taxon>Ochrophyta</taxon>
        <taxon>PX clade</taxon>
        <taxon>Xanthophyceae</taxon>
        <taxon>Tribonematales</taxon>
        <taxon>Tribonemataceae</taxon>
        <taxon>Tribonema</taxon>
    </lineage>
</organism>
<sequence length="537" mass="58206">MSPTYRTVALALHWMEAQRRTVALRRGSASDTRDRSAQRDATSAPPGPPRLHRVRWRDAPRLRVSCATHGGAHTGTARESRKARTGVTMRGIGAPPHEGNERFKRTRLNKMYFKHAALFYTEAIKHAVMAEQTADMVRLRATVLANRAAANLGIKNYGRAAANLGIKSYGSVRRHCDESLRLQPGNSLRLKPGNVNVRRDCDESLRLQPGNVKCYFRKAKALEGLKQYDEAVDCCVEGLEIDPASKELTELRTRCAAEARDAAERAAAAAAAVRAACDAAARAFRAAAARGVALGPSAFDASHAHFGSDLAPTPDPDSDSSELLWPLLLLYPANGQSDVVRSVAERDTVGAHLAVVFPEGGPPPPWDAAAYEYRCSRLEAYARLGAARAFRDEADCADEVKASCGASLTSSAAAAALQRALSDALPPLLLLLPLPPPSPPPPLLLPPRVRALRGLDTPEAAEKARAEVKQRARSADFDPNKARWLHVHPKCTVSQLLTHPEHVAAGGMVTLHVYARGSEAHAQFLRYNAPRIRELEP</sequence>
<dbReference type="AlphaFoldDB" id="A0A835Z6T6"/>
<evidence type="ECO:0000256" key="2">
    <source>
        <dbReference type="ARBA" id="ARBA00022803"/>
    </source>
</evidence>
<dbReference type="Proteomes" id="UP000664859">
    <property type="component" value="Unassembled WGS sequence"/>
</dbReference>
<feature type="region of interest" description="Disordered" evidence="4">
    <location>
        <begin position="68"/>
        <end position="100"/>
    </location>
</feature>